<dbReference type="GO" id="GO:0009424">
    <property type="term" value="C:bacterial-type flagellum hook"/>
    <property type="evidence" value="ECO:0007669"/>
    <property type="project" value="InterPro"/>
</dbReference>
<dbReference type="GO" id="GO:0044780">
    <property type="term" value="P:bacterial-type flagellum assembly"/>
    <property type="evidence" value="ECO:0007669"/>
    <property type="project" value="InterPro"/>
</dbReference>
<dbReference type="RefSeq" id="WP_115226788.1">
    <property type="nucleotide sequence ID" value="NZ_CAWOLO010000002.1"/>
</dbReference>
<dbReference type="Proteomes" id="UP000255108">
    <property type="component" value="Unassembled WGS sequence"/>
</dbReference>
<feature type="domain" description="Flagellar hook-associated protein FlgK helical" evidence="10">
    <location>
        <begin position="94"/>
        <end position="326"/>
    </location>
</feature>
<evidence type="ECO:0000313" key="12">
    <source>
        <dbReference type="EMBL" id="TCU89105.1"/>
    </source>
</evidence>
<proteinExistence type="inferred from homology"/>
<evidence type="ECO:0000313" key="11">
    <source>
        <dbReference type="EMBL" id="STQ90473.1"/>
    </source>
</evidence>
<dbReference type="Pfam" id="PF00460">
    <property type="entry name" value="Flg_bb_rod"/>
    <property type="match status" value="1"/>
</dbReference>
<dbReference type="Pfam" id="PF22638">
    <property type="entry name" value="FlgK_D1"/>
    <property type="match status" value="1"/>
</dbReference>
<keyword evidence="6" id="KW-0975">Bacterial flagellum</keyword>
<feature type="domain" description="Flagellar hook-associated protein 1 D2-like" evidence="9">
    <location>
        <begin position="442"/>
        <end position="517"/>
    </location>
</feature>
<organism evidence="11 13">
    <name type="scientific">Iodobacter fluviatilis</name>
    <dbReference type="NCBI Taxonomy" id="537"/>
    <lineage>
        <taxon>Bacteria</taxon>
        <taxon>Pseudomonadati</taxon>
        <taxon>Pseudomonadota</taxon>
        <taxon>Betaproteobacteria</taxon>
        <taxon>Neisseriales</taxon>
        <taxon>Chitinibacteraceae</taxon>
        <taxon>Iodobacter</taxon>
    </lineage>
</organism>
<dbReference type="NCBIfam" id="TIGR02492">
    <property type="entry name" value="flgK_ends"/>
    <property type="match status" value="1"/>
</dbReference>
<evidence type="ECO:0000313" key="13">
    <source>
        <dbReference type="Proteomes" id="UP000255108"/>
    </source>
</evidence>
<protein>
    <recommendedName>
        <fullName evidence="4">Flagellar hook-associated protein 1</fullName>
    </recommendedName>
</protein>
<accession>A0A377Q6C1</accession>
<evidence type="ECO:0000259" key="10">
    <source>
        <dbReference type="Pfam" id="PF22638"/>
    </source>
</evidence>
<keyword evidence="11" id="KW-0966">Cell projection</keyword>
<evidence type="ECO:0000256" key="5">
    <source>
        <dbReference type="ARBA" id="ARBA00022525"/>
    </source>
</evidence>
<dbReference type="Proteomes" id="UP000295794">
    <property type="component" value="Unassembled WGS sequence"/>
</dbReference>
<name>A0A377Q6C1_9NEIS</name>
<reference evidence="11 13" key="1">
    <citation type="submission" date="2018-06" db="EMBL/GenBank/DDBJ databases">
        <authorList>
            <consortium name="Pathogen Informatics"/>
            <person name="Doyle S."/>
        </authorList>
    </citation>
    <scope>NUCLEOTIDE SEQUENCE [LARGE SCALE GENOMIC DNA]</scope>
    <source>
        <strain evidence="11 13">NCTC11159</strain>
    </source>
</reference>
<gene>
    <name evidence="11" type="primary">flgK_1</name>
    <name evidence="12" type="ORF">EV682_10214</name>
    <name evidence="11" type="ORF">NCTC11159_01537</name>
</gene>
<comment type="subcellular location">
    <subcellularLocation>
        <location evidence="1">Bacterial flagellum</location>
    </subcellularLocation>
    <subcellularLocation>
        <location evidence="2">Secreted</location>
    </subcellularLocation>
</comment>
<dbReference type="OrthoDB" id="9802553at2"/>
<keyword evidence="5" id="KW-0964">Secreted</keyword>
<evidence type="ECO:0000256" key="2">
    <source>
        <dbReference type="ARBA" id="ARBA00004613"/>
    </source>
</evidence>
<sequence>MGASVFGIGLSGLNAASLGLSTTGHNIANANTQGYSRQSIKQSAPYPQYTGNGFTGLGVRVDTVQRSYDEFLTKQVQAATSQDSYYGTYLAEIKQVDNLVADPAAGVSPVLQSFFSAVQGISTNPASLPARQSLMSNAQGLVNRFQVFDQRLSEMRAGVNGNLVSAADHVTALSKQIAQINGQIAVSSSGGQLPNDLLDQRDQMVLDLNSLVKATSIKQSDGTINVFIGNGQNLVVGGTAYSIAAKPSISDPQRLSIVYTQGAVDAEIPENMLTGGQLGGLLEYRSKTLDSAQNSIERMAMVLGQTFNAQMRQGQDLYGNMGTNFFDYQQSSVSFNHTIAGVSTVAVTASLPAGVKSVASDYSLTFTGTIGAEYSITRLSDNVSQTVNFATMATNPTVLGLTWSVPGVMAAGEKIGVSMPPAIGNVLSNRNNTAAVPPALAPLLGGYIEDVSKAQPSDYEVFFDGTDYQVTRQSDGQRTQITATQFLNNANAISVDGLHLSFSQGTPTAGDRFTVQPYVGFSRGLSIKPTDPRVIAAGVSIISDTQRSNTGTGKIGQVAIDPASTVTTQSAVNPQLKNQVDITFSVPTVGPQTGILSYSLADTVSGATVGPLTYVAGQTIAYNGWNVKIDGQPAQGDKFSIKAGTSLDADGRNALKLGELQSKKILDGGKANYQEAYGQMVAVIGAKTNEVTIMSAAQTEVLKQAEISRDSVSAVNLDEEAANLLRYQQAYQASSKVIQIAQQAFDAIVRIGG</sequence>
<dbReference type="GO" id="GO:0005576">
    <property type="term" value="C:extracellular region"/>
    <property type="evidence" value="ECO:0007669"/>
    <property type="project" value="UniProtKB-SubCell"/>
</dbReference>
<dbReference type="Pfam" id="PF21158">
    <property type="entry name" value="flgK_1st_1"/>
    <property type="match status" value="1"/>
</dbReference>
<dbReference type="Pfam" id="PF06429">
    <property type="entry name" value="Flg_bbr_C"/>
    <property type="match status" value="1"/>
</dbReference>
<dbReference type="InterPro" id="IPR001444">
    <property type="entry name" value="Flag_bb_rod_N"/>
</dbReference>
<keyword evidence="11" id="KW-0282">Flagellum</keyword>
<dbReference type="InterPro" id="IPR049119">
    <property type="entry name" value="FlgK_D2-like"/>
</dbReference>
<keyword evidence="14" id="KW-1185">Reference proteome</keyword>
<dbReference type="InterPro" id="IPR002371">
    <property type="entry name" value="FlgK"/>
</dbReference>
<dbReference type="AlphaFoldDB" id="A0A377Q6C1"/>
<feature type="domain" description="Flagellar basal-body/hook protein C-terminal" evidence="8">
    <location>
        <begin position="712"/>
        <end position="750"/>
    </location>
</feature>
<comment type="similarity">
    <text evidence="3">Belongs to the flagella basal body rod proteins family.</text>
</comment>
<dbReference type="PRINTS" id="PR01005">
    <property type="entry name" value="FLGHOOKAP1"/>
</dbReference>
<evidence type="ECO:0000256" key="6">
    <source>
        <dbReference type="ARBA" id="ARBA00023143"/>
    </source>
</evidence>
<feature type="domain" description="Flagellar basal body rod protein N-terminal" evidence="7">
    <location>
        <begin position="9"/>
        <end position="35"/>
    </location>
</feature>
<dbReference type="EMBL" id="UGHR01000001">
    <property type="protein sequence ID" value="STQ90473.1"/>
    <property type="molecule type" value="Genomic_DNA"/>
</dbReference>
<evidence type="ECO:0000259" key="8">
    <source>
        <dbReference type="Pfam" id="PF06429"/>
    </source>
</evidence>
<dbReference type="PANTHER" id="PTHR30033:SF1">
    <property type="entry name" value="FLAGELLAR HOOK-ASSOCIATED PROTEIN 1"/>
    <property type="match status" value="1"/>
</dbReference>
<dbReference type="InterPro" id="IPR053927">
    <property type="entry name" value="FlgK_helical"/>
</dbReference>
<keyword evidence="11" id="KW-0969">Cilium</keyword>
<evidence type="ECO:0000259" key="7">
    <source>
        <dbReference type="Pfam" id="PF00460"/>
    </source>
</evidence>
<evidence type="ECO:0000256" key="3">
    <source>
        <dbReference type="ARBA" id="ARBA00009677"/>
    </source>
</evidence>
<evidence type="ECO:0000259" key="9">
    <source>
        <dbReference type="Pfam" id="PF21158"/>
    </source>
</evidence>
<evidence type="ECO:0000256" key="1">
    <source>
        <dbReference type="ARBA" id="ARBA00004365"/>
    </source>
</evidence>
<evidence type="ECO:0000256" key="4">
    <source>
        <dbReference type="ARBA" id="ARBA00016244"/>
    </source>
</evidence>
<evidence type="ECO:0000313" key="14">
    <source>
        <dbReference type="Proteomes" id="UP000295794"/>
    </source>
</evidence>
<dbReference type="GO" id="GO:0005198">
    <property type="term" value="F:structural molecule activity"/>
    <property type="evidence" value="ECO:0007669"/>
    <property type="project" value="InterPro"/>
</dbReference>
<dbReference type="SUPFAM" id="SSF64518">
    <property type="entry name" value="Phase 1 flagellin"/>
    <property type="match status" value="1"/>
</dbReference>
<dbReference type="PANTHER" id="PTHR30033">
    <property type="entry name" value="FLAGELLAR HOOK-ASSOCIATED PROTEIN 1"/>
    <property type="match status" value="1"/>
</dbReference>
<dbReference type="EMBL" id="SMBT01000002">
    <property type="protein sequence ID" value="TCU89105.1"/>
    <property type="molecule type" value="Genomic_DNA"/>
</dbReference>
<reference evidence="12 14" key="2">
    <citation type="submission" date="2019-03" db="EMBL/GenBank/DDBJ databases">
        <title>Genomic Encyclopedia of Type Strains, Phase IV (KMG-IV): sequencing the most valuable type-strain genomes for metagenomic binning, comparative biology and taxonomic classification.</title>
        <authorList>
            <person name="Goeker M."/>
        </authorList>
    </citation>
    <scope>NUCLEOTIDE SEQUENCE [LARGE SCALE GENOMIC DNA]</scope>
    <source>
        <strain evidence="12 14">DSM 3764</strain>
    </source>
</reference>
<dbReference type="InterPro" id="IPR010930">
    <property type="entry name" value="Flg_bb/hook_C_dom"/>
</dbReference>